<organism evidence="3 4">
    <name type="scientific">Triparma laevis f. longispina</name>
    <dbReference type="NCBI Taxonomy" id="1714387"/>
    <lineage>
        <taxon>Eukaryota</taxon>
        <taxon>Sar</taxon>
        <taxon>Stramenopiles</taxon>
        <taxon>Ochrophyta</taxon>
        <taxon>Bolidophyceae</taxon>
        <taxon>Parmales</taxon>
        <taxon>Triparmaceae</taxon>
        <taxon>Triparma</taxon>
    </lineage>
</organism>
<accession>A0A9W6ZB10</accession>
<reference evidence="4" key="1">
    <citation type="journal article" date="2023" name="Commun. Biol.">
        <title>Genome analysis of Parmales, the sister group of diatoms, reveals the evolutionary specialization of diatoms from phago-mixotrophs to photoautotrophs.</title>
        <authorList>
            <person name="Ban H."/>
            <person name="Sato S."/>
            <person name="Yoshikawa S."/>
            <person name="Yamada K."/>
            <person name="Nakamura Y."/>
            <person name="Ichinomiya M."/>
            <person name="Sato N."/>
            <person name="Blanc-Mathieu R."/>
            <person name="Endo H."/>
            <person name="Kuwata A."/>
            <person name="Ogata H."/>
        </authorList>
    </citation>
    <scope>NUCLEOTIDE SEQUENCE [LARGE SCALE GENOMIC DNA]</scope>
    <source>
        <strain evidence="4">NIES 3700</strain>
    </source>
</reference>
<evidence type="ECO:0000313" key="3">
    <source>
        <dbReference type="EMBL" id="GMH48936.1"/>
    </source>
</evidence>
<dbReference type="GO" id="GO:0000155">
    <property type="term" value="F:phosphorelay sensor kinase activity"/>
    <property type="evidence" value="ECO:0007669"/>
    <property type="project" value="TreeGrafter"/>
</dbReference>
<proteinExistence type="predicted"/>
<keyword evidence="4" id="KW-1185">Reference proteome</keyword>
<dbReference type="InterPro" id="IPR005467">
    <property type="entry name" value="His_kinase_dom"/>
</dbReference>
<protein>
    <recommendedName>
        <fullName evidence="2">Histidine kinase domain-containing protein</fullName>
    </recommendedName>
</protein>
<dbReference type="SMART" id="SM00387">
    <property type="entry name" value="HATPase_c"/>
    <property type="match status" value="1"/>
</dbReference>
<gene>
    <name evidence="3" type="ORF">TrLO_g15491</name>
</gene>
<dbReference type="SUPFAM" id="SSF55874">
    <property type="entry name" value="ATPase domain of HSP90 chaperone/DNA topoisomerase II/histidine kinase"/>
    <property type="match status" value="1"/>
</dbReference>
<dbReference type="AlphaFoldDB" id="A0A9W6ZB10"/>
<keyword evidence="1" id="KW-0597">Phosphoprotein</keyword>
<dbReference type="Gene3D" id="3.30.565.10">
    <property type="entry name" value="Histidine kinase-like ATPase, C-terminal domain"/>
    <property type="match status" value="1"/>
</dbReference>
<dbReference type="PRINTS" id="PR00344">
    <property type="entry name" value="BCTRLSENSOR"/>
</dbReference>
<dbReference type="InterPro" id="IPR036890">
    <property type="entry name" value="HATPase_C_sf"/>
</dbReference>
<dbReference type="PANTHER" id="PTHR43547">
    <property type="entry name" value="TWO-COMPONENT HISTIDINE KINASE"/>
    <property type="match status" value="1"/>
</dbReference>
<dbReference type="PANTHER" id="PTHR43547:SF2">
    <property type="entry name" value="HYBRID SIGNAL TRANSDUCTION HISTIDINE KINASE C"/>
    <property type="match status" value="1"/>
</dbReference>
<dbReference type="Pfam" id="PF02518">
    <property type="entry name" value="HATPase_c"/>
    <property type="match status" value="1"/>
</dbReference>
<name>A0A9W6ZB10_9STRA</name>
<evidence type="ECO:0000256" key="1">
    <source>
        <dbReference type="ARBA" id="ARBA00022553"/>
    </source>
</evidence>
<evidence type="ECO:0000259" key="2">
    <source>
        <dbReference type="PROSITE" id="PS50109"/>
    </source>
</evidence>
<comment type="caution">
    <text evidence="3">The sequence shown here is derived from an EMBL/GenBank/DDBJ whole genome shotgun (WGS) entry which is preliminary data.</text>
</comment>
<dbReference type="InterPro" id="IPR003594">
    <property type="entry name" value="HATPase_dom"/>
</dbReference>
<dbReference type="PROSITE" id="PS50109">
    <property type="entry name" value="HIS_KIN"/>
    <property type="match status" value="1"/>
</dbReference>
<dbReference type="OrthoDB" id="46890at2759"/>
<dbReference type="EMBL" id="BRXW01000377">
    <property type="protein sequence ID" value="GMH48936.1"/>
    <property type="molecule type" value="Genomic_DNA"/>
</dbReference>
<dbReference type="InterPro" id="IPR004358">
    <property type="entry name" value="Sig_transdc_His_kin-like_C"/>
</dbReference>
<feature type="domain" description="Histidine kinase" evidence="2">
    <location>
        <begin position="247"/>
        <end position="364"/>
    </location>
</feature>
<evidence type="ECO:0000313" key="4">
    <source>
        <dbReference type="Proteomes" id="UP001165122"/>
    </source>
</evidence>
<sequence length="369" mass="41100">MLHTLRNARPLHRFVSRPLHRTVSRPLHRTVRNVIRSSSTSSSTFSWTFKSLHALNTIDDAQTASLILQDISNLLQKNLDLLSVNDMTSSSELISVLKLYSSTLSKTSQIISSPNLLSRFNPLDASTIHKTVKEIQTRHTSSGSTIEWLFHHSCLELSQGRTTNFNKIISNHYSLITLCDHYTGTTGKFKLGAVRKVSSSDVIELIEDVKDELHFLAQSAFPDKVIDIRIPEIECKVDDFYVLPSMFRYVLMELVKNAVSKSSEVQIELDETEDGYLKVLVIDKGSGIPVDKLDTLFNFGHLHERYDRLDGQQSYAQPPSDPLEGIGIGLSLSSIIAEKYGGNLKVYNNESGGATAVFTVSTDGDVVVV</sequence>
<dbReference type="Proteomes" id="UP001165122">
    <property type="component" value="Unassembled WGS sequence"/>
</dbReference>